<dbReference type="InterPro" id="IPR013228">
    <property type="entry name" value="PE-PPE_C"/>
</dbReference>
<dbReference type="InterPro" id="IPR029058">
    <property type="entry name" value="AB_hydrolase_fold"/>
</dbReference>
<dbReference type="Gene3D" id="3.40.50.1820">
    <property type="entry name" value="alpha/beta hydrolase"/>
    <property type="match status" value="1"/>
</dbReference>
<dbReference type="Pfam" id="PF08237">
    <property type="entry name" value="PE-PPE"/>
    <property type="match status" value="1"/>
</dbReference>
<dbReference type="EMBL" id="MVIM01000008">
    <property type="protein sequence ID" value="ORB64201.1"/>
    <property type="molecule type" value="Genomic_DNA"/>
</dbReference>
<feature type="compositionally biased region" description="Polar residues" evidence="1">
    <location>
        <begin position="495"/>
        <end position="508"/>
    </location>
</feature>
<accession>A0A1X0JN35</accession>
<sequence length="527" mass="54348">MRGLIRSLGVVGMALLSVVGLVVAWTATTVVQLAATALIMGGTGHPLSSPEDDPVGYINPYMSNAIDGFINPAFASTGPGGIPIDEVGPGDDRYAVVTPEQFFPVSGSMTFDASVTAGLANVSRCIRGSTDCAYNPAVPGAPAGTPDATDEFAVFGYSQSAVVASLLKKDIIENPGGYPDLEPGDVSFFLLSNPMRPNGGVLARGPEGLTIPIIGITFHGATPTDSCNASGECYDTADVAAQYDILGGDAPASLTNLLAIANAVAGYYYFHGDMQNASLEDAEYQGSHGDTDYYLVRAQRLPILMPFEAFVPSPILTLLEAPLKAAIEAGYARDVNPGVATKVGLLPFRDPVQAIVNIVKAIPVGIDDAIAEASGDENNRPLGTDPVTSPFGVGGSELPDPASADGDENSMVSSRLGDDPGHGALEGESGEEQVDEGQVIEAGALEEEGADNLDATTPRVGPRPVTRVGEQIRNTLDSIRLPKIRGPIRFDSQRDTTPSSPATPGDNNTAPDAPDSTPAEAASPAAA</sequence>
<feature type="compositionally biased region" description="Low complexity" evidence="1">
    <location>
        <begin position="509"/>
        <end position="527"/>
    </location>
</feature>
<reference evidence="3 4" key="1">
    <citation type="submission" date="2017-02" db="EMBL/GenBank/DDBJ databases">
        <title>The new phylogeny of genus Mycobacterium.</title>
        <authorList>
            <person name="Tortoli E."/>
            <person name="Trovato A."/>
            <person name="Cirillo D.M."/>
        </authorList>
    </citation>
    <scope>NUCLEOTIDE SEQUENCE [LARGE SCALE GENOMIC DNA]</scope>
    <source>
        <strain evidence="3 4">DSM 44338</strain>
    </source>
</reference>
<dbReference type="STRING" id="75922.BST47_16560"/>
<gene>
    <name evidence="3" type="ORF">BST47_16560</name>
</gene>
<protein>
    <submittedName>
        <fullName evidence="3">PE-PPE domain-containing protein</fullName>
    </submittedName>
</protein>
<evidence type="ECO:0000259" key="2">
    <source>
        <dbReference type="Pfam" id="PF08237"/>
    </source>
</evidence>
<dbReference type="Proteomes" id="UP000192411">
    <property type="component" value="Unassembled WGS sequence"/>
</dbReference>
<evidence type="ECO:0000313" key="4">
    <source>
        <dbReference type="Proteomes" id="UP000192411"/>
    </source>
</evidence>
<dbReference type="RefSeq" id="WP_083126625.1">
    <property type="nucleotide sequence ID" value="NZ_MVIM01000008.1"/>
</dbReference>
<feature type="domain" description="PE-PPE" evidence="2">
    <location>
        <begin position="89"/>
        <end position="331"/>
    </location>
</feature>
<proteinExistence type="predicted"/>
<comment type="caution">
    <text evidence="3">The sequence shown here is derived from an EMBL/GenBank/DDBJ whole genome shotgun (WGS) entry which is preliminary data.</text>
</comment>
<dbReference type="OrthoDB" id="4568361at2"/>
<name>A0A1X0JN35_9MYCO</name>
<organism evidence="3 4">
    <name type="scientific">Mycolicibacterium tusciae</name>
    <dbReference type="NCBI Taxonomy" id="75922"/>
    <lineage>
        <taxon>Bacteria</taxon>
        <taxon>Bacillati</taxon>
        <taxon>Actinomycetota</taxon>
        <taxon>Actinomycetes</taxon>
        <taxon>Mycobacteriales</taxon>
        <taxon>Mycobacteriaceae</taxon>
        <taxon>Mycolicibacterium</taxon>
    </lineage>
</organism>
<keyword evidence="4" id="KW-1185">Reference proteome</keyword>
<evidence type="ECO:0000256" key="1">
    <source>
        <dbReference type="SAM" id="MobiDB-lite"/>
    </source>
</evidence>
<evidence type="ECO:0000313" key="3">
    <source>
        <dbReference type="EMBL" id="ORB64201.1"/>
    </source>
</evidence>
<dbReference type="AlphaFoldDB" id="A0A1X0JN35"/>
<feature type="region of interest" description="Disordered" evidence="1">
    <location>
        <begin position="375"/>
        <end position="527"/>
    </location>
</feature>